<evidence type="ECO:0000256" key="1">
    <source>
        <dbReference type="ARBA" id="ARBA00004141"/>
    </source>
</evidence>
<evidence type="ECO:0000256" key="4">
    <source>
        <dbReference type="ARBA" id="ARBA00022989"/>
    </source>
</evidence>
<name>A0A9P6ADI5_9AGAM</name>
<dbReference type="EMBL" id="MU129302">
    <property type="protein sequence ID" value="KAF9503764.1"/>
    <property type="molecule type" value="Genomic_DNA"/>
</dbReference>
<dbReference type="GO" id="GO:0016020">
    <property type="term" value="C:membrane"/>
    <property type="evidence" value="ECO:0007669"/>
    <property type="project" value="UniProtKB-SubCell"/>
</dbReference>
<comment type="subcellular location">
    <subcellularLocation>
        <location evidence="1">Membrane</location>
        <topology evidence="1">Multi-pass membrane protein</topology>
    </subcellularLocation>
</comment>
<feature type="transmembrane region" description="Helical" evidence="6">
    <location>
        <begin position="146"/>
        <end position="163"/>
    </location>
</feature>
<dbReference type="PANTHER" id="PTHR43791:SF6">
    <property type="entry name" value="TRANSPORTER, PUTATIVE (AFU_ORTHOLOGUE AFUA_1G16690)-RELATED"/>
    <property type="match status" value="1"/>
</dbReference>
<feature type="transmembrane region" description="Helical" evidence="6">
    <location>
        <begin position="20"/>
        <end position="42"/>
    </location>
</feature>
<evidence type="ECO:0000256" key="5">
    <source>
        <dbReference type="ARBA" id="ARBA00023136"/>
    </source>
</evidence>
<dbReference type="Proteomes" id="UP000886523">
    <property type="component" value="Unassembled WGS sequence"/>
</dbReference>
<keyword evidence="4 6" id="KW-1133">Transmembrane helix</keyword>
<dbReference type="PANTHER" id="PTHR43791">
    <property type="entry name" value="PERMEASE-RELATED"/>
    <property type="match status" value="1"/>
</dbReference>
<feature type="transmembrane region" description="Helical" evidence="6">
    <location>
        <begin position="81"/>
        <end position="101"/>
    </location>
</feature>
<evidence type="ECO:0000256" key="2">
    <source>
        <dbReference type="ARBA" id="ARBA00022448"/>
    </source>
</evidence>
<evidence type="ECO:0000313" key="8">
    <source>
        <dbReference type="Proteomes" id="UP000886523"/>
    </source>
</evidence>
<comment type="caution">
    <text evidence="7">The sequence shown here is derived from an EMBL/GenBank/DDBJ whole genome shotgun (WGS) entry which is preliminary data.</text>
</comment>
<sequence>MAIGLSFNQYFPTLAATLGYSRTITLLLCAPPWGFATVIVFIVARHADKTGERFFHIITPLSIGIVGFIIALSVQKTGPRYFALFLMAQSYAGFIIFLSWISNSFPRPPAKRAVVLALINSFSQLGNIAGSYCFDAKWGPSYRKSYGILLSSFSLVIFMTFVFRQHLRIP</sequence>
<accession>A0A9P6ADI5</accession>
<protein>
    <submittedName>
        <fullName evidence="7">Uncharacterized protein</fullName>
    </submittedName>
</protein>
<proteinExistence type="predicted"/>
<dbReference type="FunFam" id="1.20.1250.20:FF:000013">
    <property type="entry name" value="MFS general substrate transporter"/>
    <property type="match status" value="1"/>
</dbReference>
<dbReference type="Pfam" id="PF07690">
    <property type="entry name" value="MFS_1"/>
    <property type="match status" value="1"/>
</dbReference>
<feature type="transmembrane region" description="Helical" evidence="6">
    <location>
        <begin position="54"/>
        <end position="75"/>
    </location>
</feature>
<dbReference type="GO" id="GO:0022857">
    <property type="term" value="F:transmembrane transporter activity"/>
    <property type="evidence" value="ECO:0007669"/>
    <property type="project" value="InterPro"/>
</dbReference>
<dbReference type="InterPro" id="IPR036259">
    <property type="entry name" value="MFS_trans_sf"/>
</dbReference>
<evidence type="ECO:0000256" key="3">
    <source>
        <dbReference type="ARBA" id="ARBA00022692"/>
    </source>
</evidence>
<keyword evidence="3 6" id="KW-0812">Transmembrane</keyword>
<gene>
    <name evidence="7" type="ORF">BS47DRAFT_1378373</name>
</gene>
<feature type="transmembrane region" description="Helical" evidence="6">
    <location>
        <begin position="113"/>
        <end position="134"/>
    </location>
</feature>
<dbReference type="Gene3D" id="1.20.1250.20">
    <property type="entry name" value="MFS general substrate transporter like domains"/>
    <property type="match status" value="1"/>
</dbReference>
<evidence type="ECO:0000313" key="7">
    <source>
        <dbReference type="EMBL" id="KAF9503764.1"/>
    </source>
</evidence>
<dbReference type="InterPro" id="IPR011701">
    <property type="entry name" value="MFS"/>
</dbReference>
<dbReference type="SUPFAM" id="SSF103473">
    <property type="entry name" value="MFS general substrate transporter"/>
    <property type="match status" value="1"/>
</dbReference>
<reference evidence="7" key="1">
    <citation type="journal article" date="2020" name="Nat. Commun.">
        <title>Large-scale genome sequencing of mycorrhizal fungi provides insights into the early evolution of symbiotic traits.</title>
        <authorList>
            <person name="Miyauchi S."/>
            <person name="Kiss E."/>
            <person name="Kuo A."/>
            <person name="Drula E."/>
            <person name="Kohler A."/>
            <person name="Sanchez-Garcia M."/>
            <person name="Morin E."/>
            <person name="Andreopoulos B."/>
            <person name="Barry K.W."/>
            <person name="Bonito G."/>
            <person name="Buee M."/>
            <person name="Carver A."/>
            <person name="Chen C."/>
            <person name="Cichocki N."/>
            <person name="Clum A."/>
            <person name="Culley D."/>
            <person name="Crous P.W."/>
            <person name="Fauchery L."/>
            <person name="Girlanda M."/>
            <person name="Hayes R.D."/>
            <person name="Keri Z."/>
            <person name="LaButti K."/>
            <person name="Lipzen A."/>
            <person name="Lombard V."/>
            <person name="Magnuson J."/>
            <person name="Maillard F."/>
            <person name="Murat C."/>
            <person name="Nolan M."/>
            <person name="Ohm R.A."/>
            <person name="Pangilinan J."/>
            <person name="Pereira M.F."/>
            <person name="Perotto S."/>
            <person name="Peter M."/>
            <person name="Pfister S."/>
            <person name="Riley R."/>
            <person name="Sitrit Y."/>
            <person name="Stielow J.B."/>
            <person name="Szollosi G."/>
            <person name="Zifcakova L."/>
            <person name="Stursova M."/>
            <person name="Spatafora J.W."/>
            <person name="Tedersoo L."/>
            <person name="Vaario L.M."/>
            <person name="Yamada A."/>
            <person name="Yan M."/>
            <person name="Wang P."/>
            <person name="Xu J."/>
            <person name="Bruns T."/>
            <person name="Baldrian P."/>
            <person name="Vilgalys R."/>
            <person name="Dunand C."/>
            <person name="Henrissat B."/>
            <person name="Grigoriev I.V."/>
            <person name="Hibbett D."/>
            <person name="Nagy L.G."/>
            <person name="Martin F.M."/>
        </authorList>
    </citation>
    <scope>NUCLEOTIDE SEQUENCE</scope>
    <source>
        <strain evidence="7">UP504</strain>
    </source>
</reference>
<dbReference type="AlphaFoldDB" id="A0A9P6ADI5"/>
<evidence type="ECO:0000256" key="6">
    <source>
        <dbReference type="SAM" id="Phobius"/>
    </source>
</evidence>
<keyword evidence="8" id="KW-1185">Reference proteome</keyword>
<keyword evidence="5 6" id="KW-0472">Membrane</keyword>
<keyword evidence="2" id="KW-0813">Transport</keyword>
<organism evidence="7 8">
    <name type="scientific">Hydnum rufescens UP504</name>
    <dbReference type="NCBI Taxonomy" id="1448309"/>
    <lineage>
        <taxon>Eukaryota</taxon>
        <taxon>Fungi</taxon>
        <taxon>Dikarya</taxon>
        <taxon>Basidiomycota</taxon>
        <taxon>Agaricomycotina</taxon>
        <taxon>Agaricomycetes</taxon>
        <taxon>Cantharellales</taxon>
        <taxon>Hydnaceae</taxon>
        <taxon>Hydnum</taxon>
    </lineage>
</organism>
<dbReference type="OrthoDB" id="2985014at2759"/>